<feature type="signal peptide" evidence="1">
    <location>
        <begin position="1"/>
        <end position="23"/>
    </location>
</feature>
<dbReference type="Proteomes" id="UP000035955">
    <property type="component" value="Unassembled WGS sequence"/>
</dbReference>
<gene>
    <name evidence="2" type="ORF">VQ02_27110</name>
</gene>
<dbReference type="PATRIC" id="fig|298794.3.peg.3267"/>
<evidence type="ECO:0000256" key="1">
    <source>
        <dbReference type="SAM" id="SignalP"/>
    </source>
</evidence>
<comment type="caution">
    <text evidence="2">The sequence shown here is derived from an EMBL/GenBank/DDBJ whole genome shotgun (WGS) entry which is preliminary data.</text>
</comment>
<evidence type="ECO:0000313" key="3">
    <source>
        <dbReference type="Proteomes" id="UP000035955"/>
    </source>
</evidence>
<accession>A0A0J6SBI4</accession>
<evidence type="ECO:0000313" key="2">
    <source>
        <dbReference type="EMBL" id="KMO31019.1"/>
    </source>
</evidence>
<dbReference type="AlphaFoldDB" id="A0A0J6SBI4"/>
<sequence length="257" mass="26839">MNAPFPLTALAALLVGIALPVRAAERPVPLRVPPPIGKDIAAMPQIVEPADDAERRINAALQRLDAAVRKAAATCKAEGGPNSSWERGVDATMRGPRFLSLTITDSVYCGGAHPNASTMSIVYDLTTGAPVDWTTLLPPALTGTVSLATGADGTRMVTLASKRLYALYLKGYRPRTGNRKVDADDKECRDAVAGADGPGPPAMMAWLDAKAGGLAVQFDLPHAVQACADPVVIPAATLRQESAKPLLTDALEAARAK</sequence>
<organism evidence="2 3">
    <name type="scientific">Methylobacterium variabile</name>
    <dbReference type="NCBI Taxonomy" id="298794"/>
    <lineage>
        <taxon>Bacteria</taxon>
        <taxon>Pseudomonadati</taxon>
        <taxon>Pseudomonadota</taxon>
        <taxon>Alphaproteobacteria</taxon>
        <taxon>Hyphomicrobiales</taxon>
        <taxon>Methylobacteriaceae</taxon>
        <taxon>Methylobacterium</taxon>
    </lineage>
</organism>
<name>A0A0J6SBI4_9HYPH</name>
<dbReference type="OrthoDB" id="7201222at2"/>
<dbReference type="RefSeq" id="WP_048447346.1">
    <property type="nucleotide sequence ID" value="NZ_LABY01000211.1"/>
</dbReference>
<protein>
    <submittedName>
        <fullName evidence="2">Uncharacterized protein</fullName>
    </submittedName>
</protein>
<dbReference type="Gene3D" id="3.30.565.40">
    <property type="entry name" value="Fervidobacterium nodosum Rt17-B1 like"/>
    <property type="match status" value="1"/>
</dbReference>
<feature type="chain" id="PRO_5005281577" evidence="1">
    <location>
        <begin position="24"/>
        <end position="257"/>
    </location>
</feature>
<keyword evidence="1" id="KW-0732">Signal</keyword>
<proteinExistence type="predicted"/>
<reference evidence="2 3" key="1">
    <citation type="submission" date="2015-03" db="EMBL/GenBank/DDBJ databases">
        <title>Genome sequencing of Methylobacterium variabile DSM 16961.</title>
        <authorList>
            <person name="Chaudhry V."/>
            <person name="Patil P.B."/>
        </authorList>
    </citation>
    <scope>NUCLEOTIDE SEQUENCE [LARGE SCALE GENOMIC DNA]</scope>
    <source>
        <strain evidence="2 3">DSM 16961</strain>
    </source>
</reference>
<dbReference type="EMBL" id="LABY01000211">
    <property type="protein sequence ID" value="KMO31019.1"/>
    <property type="molecule type" value="Genomic_DNA"/>
</dbReference>
<keyword evidence="3" id="KW-1185">Reference proteome</keyword>